<feature type="compositionally biased region" description="Basic and acidic residues" evidence="1">
    <location>
        <begin position="296"/>
        <end position="307"/>
    </location>
</feature>
<dbReference type="VEuPathDB" id="FungiDB:I303_02232"/>
<evidence type="ECO:0000256" key="1">
    <source>
        <dbReference type="SAM" id="MobiDB-lite"/>
    </source>
</evidence>
<dbReference type="GeneID" id="28965931"/>
<dbReference type="KEGG" id="kdj:28965931"/>
<dbReference type="Proteomes" id="UP000078595">
    <property type="component" value="Chromosome 2"/>
</dbReference>
<reference evidence="3" key="3">
    <citation type="submission" date="2024-02" db="EMBL/GenBank/DDBJ databases">
        <title>Comparative genomics of Cryptococcus and Kwoniella reveals pathogenesis evolution and contrasting modes of karyotype evolution via chromosome fusion or intercentromeric recombination.</title>
        <authorList>
            <person name="Coelho M.A."/>
            <person name="David-Palma M."/>
            <person name="Shea T."/>
            <person name="Bowers K."/>
            <person name="McGinley-Smith S."/>
            <person name="Mohammad A.W."/>
            <person name="Gnirke A."/>
            <person name="Yurkov A.M."/>
            <person name="Nowrousian M."/>
            <person name="Sun S."/>
            <person name="Cuomo C.A."/>
            <person name="Heitman J."/>
        </authorList>
    </citation>
    <scope>NUCLEOTIDE SEQUENCE</scope>
    <source>
        <strain evidence="3">CBS 10117</strain>
    </source>
</reference>
<evidence type="ECO:0000313" key="3">
    <source>
        <dbReference type="EMBL" id="WWC59085.1"/>
    </source>
</evidence>
<dbReference type="RefSeq" id="XP_018265857.1">
    <property type="nucleotide sequence ID" value="XM_018405576.1"/>
</dbReference>
<dbReference type="EMBL" id="KI894028">
    <property type="protein sequence ID" value="OBR88015.1"/>
    <property type="molecule type" value="Genomic_DNA"/>
</dbReference>
<sequence>MLRRQSGDAAAADDDDSKKIKVKKRRKGEIIIPFHDRRFYRLPFLSISYGHPHHELPQEGDWSETEDEYLDEPSRVKGVSLQGSSPWFAQHIATSCRFIYEVAQLVSQAFLPEFAHELFGADIATYVDDVPIWTSEPIPSTVSTAPAPAKDPYARKRLRGRKTISRNAANNQEVMKIIFDICMKTEQRAYQKIRPVVEDATEEFHDLFIKWIEEDEHNSDLDHREAFVNLLPFSTILSKYRKLGAQLPTFMESLLRSFHLVGKQLSSAEWYKKLPENRAQDVQNFLQGMKALSMREEDLKAEQEQSRKLRNLATDAASDNLQDGAGDTSPLDARP</sequence>
<feature type="region of interest" description="Disordered" evidence="1">
    <location>
        <begin position="296"/>
        <end position="335"/>
    </location>
</feature>
<protein>
    <submittedName>
        <fullName evidence="2">Uncharacterized protein</fullName>
    </submittedName>
</protein>
<gene>
    <name evidence="2" type="ORF">I303_02232</name>
    <name evidence="3" type="ORF">I303_101632</name>
</gene>
<keyword evidence="4" id="KW-1185">Reference proteome</keyword>
<evidence type="ECO:0000313" key="4">
    <source>
        <dbReference type="Proteomes" id="UP000078595"/>
    </source>
</evidence>
<name>A0A1A6AD83_9TREE</name>
<proteinExistence type="predicted"/>
<dbReference type="AlphaFoldDB" id="A0A1A6AD83"/>
<reference evidence="2" key="1">
    <citation type="submission" date="2013-07" db="EMBL/GenBank/DDBJ databases">
        <title>The Genome Sequence of Cryptococcus dejecticola CBS10117.</title>
        <authorList>
            <consortium name="The Broad Institute Genome Sequencing Platform"/>
            <person name="Cuomo C."/>
            <person name="Litvintseva A."/>
            <person name="Chen Y."/>
            <person name="Heitman J."/>
            <person name="Sun S."/>
            <person name="Springer D."/>
            <person name="Dromer F."/>
            <person name="Young S.K."/>
            <person name="Zeng Q."/>
            <person name="Gargeya S."/>
            <person name="Fitzgerald M."/>
            <person name="Abouelleil A."/>
            <person name="Alvarado L."/>
            <person name="Berlin A.M."/>
            <person name="Chapman S.B."/>
            <person name="Dewar J."/>
            <person name="Goldberg J."/>
            <person name="Griggs A."/>
            <person name="Gujja S."/>
            <person name="Hansen M."/>
            <person name="Howarth C."/>
            <person name="Imamovic A."/>
            <person name="Larimer J."/>
            <person name="McCowan C."/>
            <person name="Murphy C."/>
            <person name="Pearson M."/>
            <person name="Priest M."/>
            <person name="Roberts A."/>
            <person name="Saif S."/>
            <person name="Shea T."/>
            <person name="Sykes S."/>
            <person name="Wortman J."/>
            <person name="Nusbaum C."/>
            <person name="Birren B."/>
        </authorList>
    </citation>
    <scope>NUCLEOTIDE SEQUENCE [LARGE SCALE GENOMIC DNA]</scope>
    <source>
        <strain evidence="2">CBS 10117</strain>
    </source>
</reference>
<evidence type="ECO:0000313" key="2">
    <source>
        <dbReference type="EMBL" id="OBR88015.1"/>
    </source>
</evidence>
<dbReference type="EMBL" id="CP144531">
    <property type="protein sequence ID" value="WWC59085.1"/>
    <property type="molecule type" value="Genomic_DNA"/>
</dbReference>
<reference evidence="3" key="2">
    <citation type="submission" date="2013-07" db="EMBL/GenBank/DDBJ databases">
        <authorList>
            <consortium name="The Broad Institute Genome Sequencing Platform"/>
            <person name="Cuomo C."/>
            <person name="Litvintseva A."/>
            <person name="Chen Y."/>
            <person name="Heitman J."/>
            <person name="Sun S."/>
            <person name="Springer D."/>
            <person name="Dromer F."/>
            <person name="Young S.K."/>
            <person name="Zeng Q."/>
            <person name="Gargeya S."/>
            <person name="Fitzgerald M."/>
            <person name="Abouelleil A."/>
            <person name="Alvarado L."/>
            <person name="Berlin A.M."/>
            <person name="Chapman S.B."/>
            <person name="Dewar J."/>
            <person name="Goldberg J."/>
            <person name="Griggs A."/>
            <person name="Gujja S."/>
            <person name="Hansen M."/>
            <person name="Howarth C."/>
            <person name="Imamovic A."/>
            <person name="Larimer J."/>
            <person name="McCowan C."/>
            <person name="Murphy C."/>
            <person name="Pearson M."/>
            <person name="Priest M."/>
            <person name="Roberts A."/>
            <person name="Saif S."/>
            <person name="Shea T."/>
            <person name="Sykes S."/>
            <person name="Wortman J."/>
            <person name="Nusbaum C."/>
            <person name="Birren B."/>
        </authorList>
    </citation>
    <scope>NUCLEOTIDE SEQUENCE</scope>
    <source>
        <strain evidence="3">CBS 10117</strain>
    </source>
</reference>
<accession>A0A1A6AD83</accession>
<organism evidence="2">
    <name type="scientific">Kwoniella dejecticola CBS 10117</name>
    <dbReference type="NCBI Taxonomy" id="1296121"/>
    <lineage>
        <taxon>Eukaryota</taxon>
        <taxon>Fungi</taxon>
        <taxon>Dikarya</taxon>
        <taxon>Basidiomycota</taxon>
        <taxon>Agaricomycotina</taxon>
        <taxon>Tremellomycetes</taxon>
        <taxon>Tremellales</taxon>
        <taxon>Cryptococcaceae</taxon>
        <taxon>Kwoniella</taxon>
    </lineage>
</organism>